<dbReference type="CDD" id="cd12108">
    <property type="entry name" value="Hr-like"/>
    <property type="match status" value="1"/>
</dbReference>
<feature type="domain" description="Hemerythrin-like" evidence="1">
    <location>
        <begin position="27"/>
        <end position="144"/>
    </location>
</feature>
<name>A0A372ZNK4_9ACTN</name>
<proteinExistence type="predicted"/>
<evidence type="ECO:0000259" key="1">
    <source>
        <dbReference type="Pfam" id="PF01814"/>
    </source>
</evidence>
<reference evidence="2 3" key="1">
    <citation type="submission" date="2018-08" db="EMBL/GenBank/DDBJ databases">
        <title>Diversity &amp; Physiological Properties of Lignin-Decomposing Actinobacteria from Soil.</title>
        <authorList>
            <person name="Roh S.G."/>
            <person name="Kim S.B."/>
        </authorList>
    </citation>
    <scope>NUCLEOTIDE SEQUENCE [LARGE SCALE GENOMIC DNA]</scope>
    <source>
        <strain evidence="2 3">MMS17-GH009</strain>
    </source>
</reference>
<dbReference type="EMBL" id="QVIG01000001">
    <property type="protein sequence ID" value="RGD56827.1"/>
    <property type="molecule type" value="Genomic_DNA"/>
</dbReference>
<dbReference type="AlphaFoldDB" id="A0A372ZNK4"/>
<evidence type="ECO:0000313" key="3">
    <source>
        <dbReference type="Proteomes" id="UP000263377"/>
    </source>
</evidence>
<dbReference type="InterPro" id="IPR012312">
    <property type="entry name" value="Hemerythrin-like"/>
</dbReference>
<dbReference type="Pfam" id="PF01814">
    <property type="entry name" value="Hemerythrin"/>
    <property type="match status" value="1"/>
</dbReference>
<protein>
    <submittedName>
        <fullName evidence="2">Hemerythrin domain-containing protein</fullName>
    </submittedName>
</protein>
<organism evidence="2 3">
    <name type="scientific">Kitasatospora xanthocidica</name>
    <dbReference type="NCBI Taxonomy" id="83382"/>
    <lineage>
        <taxon>Bacteria</taxon>
        <taxon>Bacillati</taxon>
        <taxon>Actinomycetota</taxon>
        <taxon>Actinomycetes</taxon>
        <taxon>Kitasatosporales</taxon>
        <taxon>Streptomycetaceae</taxon>
        <taxon>Kitasatospora</taxon>
    </lineage>
</organism>
<dbReference type="RefSeq" id="WP_117485447.1">
    <property type="nucleotide sequence ID" value="NZ_QVIG01000001.1"/>
</dbReference>
<gene>
    <name evidence="2" type="ORF">DR950_02615</name>
</gene>
<accession>A0A372ZNK4</accession>
<sequence>MTDGTTVWSTEQGLRALPEQLKGFGLMHVAMRRDAARLTAAAQRGSAGSAAVLAEWFGRLRSVIDWHHHSEDEILWPYLRGRVAGFDGSGVLEEDHEALDASMRRVAGVLGSGLRAELPEAAQAFESLVREHLRHEEPVVFPALAGLSVDEYLRVERRIIGSAPTQVMTYLQPWMFDGADAASVRAVSATIPAPVRLLGRTVLDRRYRRGLGSVL</sequence>
<comment type="caution">
    <text evidence="2">The sequence shown here is derived from an EMBL/GenBank/DDBJ whole genome shotgun (WGS) entry which is preliminary data.</text>
</comment>
<evidence type="ECO:0000313" key="2">
    <source>
        <dbReference type="EMBL" id="RGD56827.1"/>
    </source>
</evidence>
<dbReference type="Gene3D" id="1.20.120.520">
    <property type="entry name" value="nmb1532 protein domain like"/>
    <property type="match status" value="1"/>
</dbReference>
<keyword evidence="3" id="KW-1185">Reference proteome</keyword>
<dbReference type="Proteomes" id="UP000263377">
    <property type="component" value="Unassembled WGS sequence"/>
</dbReference>